<accession>A0ABN2BBI9</accession>
<feature type="region of interest" description="Disordered" evidence="9">
    <location>
        <begin position="646"/>
        <end position="668"/>
    </location>
</feature>
<feature type="binding site" evidence="7">
    <location>
        <position position="204"/>
    </location>
    <ligand>
        <name>L-glutamine</name>
        <dbReference type="ChEBI" id="CHEBI:58359"/>
    </ligand>
</feature>
<evidence type="ECO:0000256" key="9">
    <source>
        <dbReference type="SAM" id="MobiDB-lite"/>
    </source>
</evidence>
<dbReference type="SUPFAM" id="SSF52402">
    <property type="entry name" value="Adenine nucleotide alpha hydrolases-like"/>
    <property type="match status" value="1"/>
</dbReference>
<evidence type="ECO:0000313" key="11">
    <source>
        <dbReference type="EMBL" id="GAA1537814.1"/>
    </source>
</evidence>
<evidence type="ECO:0000256" key="6">
    <source>
        <dbReference type="ARBA" id="ARBA00023027"/>
    </source>
</evidence>
<feature type="domain" description="CN hydrolase" evidence="10">
    <location>
        <begin position="12"/>
        <end position="279"/>
    </location>
</feature>
<dbReference type="InterPro" id="IPR022310">
    <property type="entry name" value="NAD/GMP_synthase"/>
</dbReference>
<feature type="binding site" evidence="7">
    <location>
        <position position="641"/>
    </location>
    <ligand>
        <name>deamido-NAD(+)</name>
        <dbReference type="ChEBI" id="CHEBI:58437"/>
        <note>ligand shared between two neighboring subunits</note>
    </ligand>
</feature>
<dbReference type="InterPro" id="IPR014729">
    <property type="entry name" value="Rossmann-like_a/b/a_fold"/>
</dbReference>
<proteinExistence type="inferred from homology"/>
<evidence type="ECO:0000256" key="8">
    <source>
        <dbReference type="PIRNR" id="PIRNR006630"/>
    </source>
</evidence>
<dbReference type="InterPro" id="IPR041856">
    <property type="entry name" value="NAD+_synth_C"/>
</dbReference>
<comment type="similarity">
    <text evidence="2 7 8">In the C-terminal section; belongs to the NAD synthetase family.</text>
</comment>
<protein>
    <recommendedName>
        <fullName evidence="7 8">Glutamine-dependent NAD(+) synthetase</fullName>
        <ecNumber evidence="7 8">6.3.5.1</ecNumber>
    </recommendedName>
    <alternativeName>
        <fullName evidence="7 8">NAD(+) synthase [glutamine-hydrolyzing]</fullName>
    </alternativeName>
</protein>
<keyword evidence="6 7" id="KW-0520">NAD</keyword>
<comment type="catalytic activity">
    <reaction evidence="7 8">
        <text>deamido-NAD(+) + L-glutamine + ATP + H2O = L-glutamate + AMP + diphosphate + NAD(+) + H(+)</text>
        <dbReference type="Rhea" id="RHEA:24384"/>
        <dbReference type="ChEBI" id="CHEBI:15377"/>
        <dbReference type="ChEBI" id="CHEBI:15378"/>
        <dbReference type="ChEBI" id="CHEBI:29985"/>
        <dbReference type="ChEBI" id="CHEBI:30616"/>
        <dbReference type="ChEBI" id="CHEBI:33019"/>
        <dbReference type="ChEBI" id="CHEBI:57540"/>
        <dbReference type="ChEBI" id="CHEBI:58359"/>
        <dbReference type="ChEBI" id="CHEBI:58437"/>
        <dbReference type="ChEBI" id="CHEBI:456215"/>
        <dbReference type="EC" id="6.3.5.1"/>
    </reaction>
</comment>
<dbReference type="PANTHER" id="PTHR23090:SF9">
    <property type="entry name" value="GLUTAMINE-DEPENDENT NAD(+) SYNTHETASE"/>
    <property type="match status" value="1"/>
</dbReference>
<dbReference type="InterPro" id="IPR014445">
    <property type="entry name" value="Gln-dep_NAD_synthase"/>
</dbReference>
<feature type="binding site" evidence="7">
    <location>
        <position position="484"/>
    </location>
    <ligand>
        <name>deamido-NAD(+)</name>
        <dbReference type="ChEBI" id="CHEBI:58437"/>
        <note>ligand shared between two neighboring subunits</note>
    </ligand>
</feature>
<feature type="active site" description="Nucleophile; for glutaminase activity" evidence="7">
    <location>
        <position position="177"/>
    </location>
</feature>
<dbReference type="SUPFAM" id="SSF56317">
    <property type="entry name" value="Carbon-nitrogen hydrolase"/>
    <property type="match status" value="1"/>
</dbReference>
<dbReference type="InterPro" id="IPR036526">
    <property type="entry name" value="C-N_Hydrolase_sf"/>
</dbReference>
<comment type="pathway">
    <text evidence="1 7 8">Cofactor biosynthesis; NAD(+) biosynthesis; NAD(+) from deamido-NAD(+) (L-Gln route): step 1/1.</text>
</comment>
<dbReference type="Gene3D" id="1.10.10.1140">
    <property type="entry name" value="Glutamine-dependent NAD+ synthetase, C-terminal domain"/>
    <property type="match status" value="1"/>
</dbReference>
<feature type="binding site" evidence="7">
    <location>
        <position position="455"/>
    </location>
    <ligand>
        <name>deamido-NAD(+)</name>
        <dbReference type="ChEBI" id="CHEBI:58437"/>
        <note>ligand shared between two neighboring subunits</note>
    </ligand>
</feature>
<evidence type="ECO:0000256" key="2">
    <source>
        <dbReference type="ARBA" id="ARBA00007145"/>
    </source>
</evidence>
<keyword evidence="4 7" id="KW-0547">Nucleotide-binding</keyword>
<keyword evidence="12" id="KW-1185">Reference proteome</keyword>
<feature type="binding site" evidence="7">
    <location>
        <begin position="365"/>
        <end position="372"/>
    </location>
    <ligand>
        <name>ATP</name>
        <dbReference type="ChEBI" id="CHEBI:30616"/>
    </ligand>
</feature>
<dbReference type="Gene3D" id="3.60.110.10">
    <property type="entry name" value="Carbon-nitrogen hydrolase"/>
    <property type="match status" value="1"/>
</dbReference>
<comment type="function">
    <text evidence="7">Catalyzes the ATP-dependent amidation of deamido-NAD to form NAD. Uses L-glutamine as a nitrogen source.</text>
</comment>
<dbReference type="PIRSF" id="PIRSF006630">
    <property type="entry name" value="NADS_GAT"/>
    <property type="match status" value="1"/>
</dbReference>
<comment type="caution">
    <text evidence="11">The sequence shown here is derived from an EMBL/GenBank/DDBJ whole genome shotgun (WGS) entry which is preliminary data.</text>
</comment>
<sequence>MDFYSAYAHGFARVAAVTLPVAIADPAANAARTLEQARALHDDGVAVAVFPELGLTGYAVDDLFLQDTLLDAVGEALLDLTVASAELRPVLVVGAPLRVRNRVYNCAVVIQGGRVLGVAPKSYLPTYREFYEARWFAAGSTERGGTIELDGAEVPFGSDLLFRASDVRGLVLHVEVCEDMWVPIPPSAEAALAGATVLANLSGSPITIARAEDRHLLARSASARCSAAYLYAAAGQGESTTDLSWDGQTMAYELGDLLGESERFPDGPRATVVDVDLDRIRQERMRQGTFDDNRVGAGVEEFTTITFELDPPAGDIGLRRKVDRYPFVPDDPARLALDCYEAYNIQVSGLEQRLAAIGQPKVVIGVSGGLDSTHALIVAAKAMDRLGRPRSDIHAFTMPGFATGETTKSYATRLSQALGCTFEELDIKPAARTMLEGLGHPFAGGEPVYDITFENVQAGLRTDYLFRLANHRGGIVLGTGDLSELALGWCTYGVGDQMSHYNVNAGVPKTLIQHLIRWVIDTDQLHDRSDTDYDDDAASVIGVLQEILDQEITPELIPGGEQRTEDSVGPYALQDFTLYHVLRRGYRPSKIAFLAWHAWHDASRGDWPAGFPEERRASYDLGDVRRWLEVFVRRFFSSQFKRSALPNGPKVTPGGTMSPRGDWRMPSDAGPAAWLAELESNVPAE</sequence>
<evidence type="ECO:0000256" key="3">
    <source>
        <dbReference type="ARBA" id="ARBA00022598"/>
    </source>
</evidence>
<dbReference type="NCBIfam" id="NF002730">
    <property type="entry name" value="PRK02628.1"/>
    <property type="match status" value="1"/>
</dbReference>
<dbReference type="RefSeq" id="WP_141007170.1">
    <property type="nucleotide sequence ID" value="NZ_BAAAOR010000033.1"/>
</dbReference>
<feature type="active site" description="For glutaminase activity" evidence="7">
    <location>
        <position position="121"/>
    </location>
</feature>
<keyword evidence="3 7" id="KW-0436">Ligase</keyword>
<dbReference type="EMBL" id="BAAAOR010000033">
    <property type="protein sequence ID" value="GAA1537814.1"/>
    <property type="molecule type" value="Genomic_DNA"/>
</dbReference>
<dbReference type="Pfam" id="PF00795">
    <property type="entry name" value="CN_hydrolase"/>
    <property type="match status" value="1"/>
</dbReference>
<evidence type="ECO:0000313" key="12">
    <source>
        <dbReference type="Proteomes" id="UP001500842"/>
    </source>
</evidence>
<feature type="binding site" evidence="7">
    <location>
        <position position="127"/>
    </location>
    <ligand>
        <name>L-glutamine</name>
        <dbReference type="ChEBI" id="CHEBI:58359"/>
    </ligand>
</feature>
<name>A0ABN2BBI9_9ACTN</name>
<dbReference type="PROSITE" id="PS50263">
    <property type="entry name" value="CN_HYDROLASE"/>
    <property type="match status" value="1"/>
</dbReference>
<dbReference type="CDD" id="cd00553">
    <property type="entry name" value="NAD_synthase"/>
    <property type="match status" value="1"/>
</dbReference>
<dbReference type="HAMAP" id="MF_02090">
    <property type="entry name" value="NadE_glutamine_dep"/>
    <property type="match status" value="1"/>
</dbReference>
<evidence type="ECO:0000259" key="10">
    <source>
        <dbReference type="PROSITE" id="PS50263"/>
    </source>
</evidence>
<dbReference type="Proteomes" id="UP001500842">
    <property type="component" value="Unassembled WGS sequence"/>
</dbReference>
<dbReference type="InterPro" id="IPR003010">
    <property type="entry name" value="C-N_Hydrolase"/>
</dbReference>
<dbReference type="Gene3D" id="3.40.50.620">
    <property type="entry name" value="HUPs"/>
    <property type="match status" value="1"/>
</dbReference>
<dbReference type="PANTHER" id="PTHR23090">
    <property type="entry name" value="NH 3 /GLUTAMINE-DEPENDENT NAD + SYNTHETASE"/>
    <property type="match status" value="1"/>
</dbReference>
<evidence type="ECO:0000256" key="5">
    <source>
        <dbReference type="ARBA" id="ARBA00022840"/>
    </source>
</evidence>
<keyword evidence="5 7" id="KW-0067">ATP-binding</keyword>
<gene>
    <name evidence="7" type="primary">nadE</name>
    <name evidence="11" type="ORF">GCM10009788_45470</name>
</gene>
<evidence type="ECO:0000256" key="4">
    <source>
        <dbReference type="ARBA" id="ARBA00022741"/>
    </source>
</evidence>
<evidence type="ECO:0000256" key="1">
    <source>
        <dbReference type="ARBA" id="ARBA00005188"/>
    </source>
</evidence>
<dbReference type="InterPro" id="IPR003694">
    <property type="entry name" value="NAD_synthase"/>
</dbReference>
<dbReference type="CDD" id="cd07570">
    <property type="entry name" value="GAT_Gln-NAD-synth"/>
    <property type="match status" value="1"/>
</dbReference>
<feature type="binding site" evidence="7">
    <location>
        <position position="210"/>
    </location>
    <ligand>
        <name>L-glutamine</name>
        <dbReference type="ChEBI" id="CHEBI:58359"/>
    </ligand>
</feature>
<organism evidence="11 12">
    <name type="scientific">Nocardioides humi</name>
    <dbReference type="NCBI Taxonomy" id="449461"/>
    <lineage>
        <taxon>Bacteria</taxon>
        <taxon>Bacillati</taxon>
        <taxon>Actinomycetota</taxon>
        <taxon>Actinomycetes</taxon>
        <taxon>Propionibacteriales</taxon>
        <taxon>Nocardioidaceae</taxon>
        <taxon>Nocardioides</taxon>
    </lineage>
</organism>
<evidence type="ECO:0000256" key="7">
    <source>
        <dbReference type="HAMAP-Rule" id="MF_02090"/>
    </source>
</evidence>
<feature type="binding site" evidence="7">
    <location>
        <begin position="489"/>
        <end position="492"/>
    </location>
    <ligand>
        <name>deamido-NAD(+)</name>
        <dbReference type="ChEBI" id="CHEBI:58437"/>
        <note>ligand shared between two neighboring subunits</note>
    </ligand>
</feature>
<reference evidence="11 12" key="1">
    <citation type="journal article" date="2019" name="Int. J. Syst. Evol. Microbiol.">
        <title>The Global Catalogue of Microorganisms (GCM) 10K type strain sequencing project: providing services to taxonomists for standard genome sequencing and annotation.</title>
        <authorList>
            <consortium name="The Broad Institute Genomics Platform"/>
            <consortium name="The Broad Institute Genome Sequencing Center for Infectious Disease"/>
            <person name="Wu L."/>
            <person name="Ma J."/>
        </authorList>
    </citation>
    <scope>NUCLEOTIDE SEQUENCE [LARGE SCALE GENOMIC DNA]</scope>
    <source>
        <strain evidence="11 12">JCM 14942</strain>
    </source>
</reference>
<feature type="active site" description="Proton acceptor; for glutaminase activity" evidence="7">
    <location>
        <position position="52"/>
    </location>
</feature>
<dbReference type="EC" id="6.3.5.1" evidence="7 8"/>
<feature type="binding site" evidence="7">
    <location>
        <position position="479"/>
    </location>
    <ligand>
        <name>ATP</name>
        <dbReference type="ChEBI" id="CHEBI:30616"/>
    </ligand>
</feature>
<dbReference type="Pfam" id="PF02540">
    <property type="entry name" value="NAD_synthase"/>
    <property type="match status" value="1"/>
</dbReference>